<feature type="region of interest" description="Disordered" evidence="3">
    <location>
        <begin position="165"/>
        <end position="184"/>
    </location>
</feature>
<dbReference type="Pfam" id="PF00415">
    <property type="entry name" value="RCC1"/>
    <property type="match status" value="1"/>
</dbReference>
<dbReference type="Pfam" id="PF25390">
    <property type="entry name" value="WD40_RLD"/>
    <property type="match status" value="1"/>
</dbReference>
<dbReference type="RefSeq" id="WP_015021472.1">
    <property type="nucleotide sequence ID" value="NZ_CP017696.1"/>
</dbReference>
<dbReference type="InterPro" id="IPR051210">
    <property type="entry name" value="Ub_ligase/GEF_domain"/>
</dbReference>
<dbReference type="SUPFAM" id="SSF50978">
    <property type="entry name" value="WD40 repeat-like"/>
    <property type="match status" value="1"/>
</dbReference>
<feature type="region of interest" description="Disordered" evidence="3">
    <location>
        <begin position="297"/>
        <end position="317"/>
    </location>
</feature>
<feature type="chain" id="PRO_5042017032" description="RCC1-like domain-containing protein" evidence="5">
    <location>
        <begin position="28"/>
        <end position="1175"/>
    </location>
</feature>
<protein>
    <recommendedName>
        <fullName evidence="6">RCC1-like domain-containing protein</fullName>
    </recommendedName>
</protein>
<dbReference type="InterPro" id="IPR000408">
    <property type="entry name" value="Reg_chr_condens"/>
</dbReference>
<dbReference type="InterPro" id="IPR009091">
    <property type="entry name" value="RCC1/BLIP-II"/>
</dbReference>
<dbReference type="AlphaFoldDB" id="A0AAD0AA30"/>
<keyword evidence="4" id="KW-0472">Membrane</keyword>
<evidence type="ECO:0000256" key="5">
    <source>
        <dbReference type="SAM" id="SignalP"/>
    </source>
</evidence>
<feature type="compositionally biased region" description="Polar residues" evidence="3">
    <location>
        <begin position="76"/>
        <end position="86"/>
    </location>
</feature>
<proteinExistence type="predicted"/>
<dbReference type="InterPro" id="IPR042229">
    <property type="entry name" value="Listeria/Bacterioides_rpt_sf"/>
</dbReference>
<name>A0AAD0AA30_9BIFI</name>
<organism evidence="7 8">
    <name type="scientific">Bifidobacterium asteroides DSM 20089</name>
    <dbReference type="NCBI Taxonomy" id="1437594"/>
    <lineage>
        <taxon>Bacteria</taxon>
        <taxon>Bacillati</taxon>
        <taxon>Actinomycetota</taxon>
        <taxon>Actinomycetes</taxon>
        <taxon>Bifidobacteriales</taxon>
        <taxon>Bifidobacteriaceae</taxon>
        <taxon>Bifidobacterium</taxon>
    </lineage>
</organism>
<dbReference type="InterPro" id="IPR036322">
    <property type="entry name" value="WD40_repeat_dom_sf"/>
</dbReference>
<feature type="compositionally biased region" description="Low complexity" evidence="3">
    <location>
        <begin position="644"/>
        <end position="653"/>
    </location>
</feature>
<evidence type="ECO:0000313" key="8">
    <source>
        <dbReference type="Proteomes" id="UP000224056"/>
    </source>
</evidence>
<evidence type="ECO:0000256" key="4">
    <source>
        <dbReference type="SAM" id="Phobius"/>
    </source>
</evidence>
<evidence type="ECO:0000259" key="6">
    <source>
        <dbReference type="Pfam" id="PF25390"/>
    </source>
</evidence>
<dbReference type="GO" id="GO:0030313">
    <property type="term" value="C:cell envelope"/>
    <property type="evidence" value="ECO:0007669"/>
    <property type="project" value="UniProtKB-SubCell"/>
</dbReference>
<evidence type="ECO:0000256" key="2">
    <source>
        <dbReference type="ARBA" id="ARBA00022737"/>
    </source>
</evidence>
<dbReference type="EMBL" id="CP017696">
    <property type="protein sequence ID" value="ATO40990.1"/>
    <property type="molecule type" value="Genomic_DNA"/>
</dbReference>
<evidence type="ECO:0000256" key="1">
    <source>
        <dbReference type="ARBA" id="ARBA00004196"/>
    </source>
</evidence>
<dbReference type="InterPro" id="IPR058923">
    <property type="entry name" value="RCC1-like_dom"/>
</dbReference>
<dbReference type="PRINTS" id="PR00633">
    <property type="entry name" value="RCCNDNSATION"/>
</dbReference>
<dbReference type="Gene3D" id="2.60.40.4270">
    <property type="entry name" value="Listeria-Bacteroides repeat domain"/>
    <property type="match status" value="2"/>
</dbReference>
<dbReference type="Pfam" id="PF09479">
    <property type="entry name" value="Flg_new"/>
    <property type="match status" value="2"/>
</dbReference>
<keyword evidence="4" id="KW-0812">Transmembrane</keyword>
<feature type="signal peptide" evidence="5">
    <location>
        <begin position="1"/>
        <end position="27"/>
    </location>
</feature>
<dbReference type="Proteomes" id="UP000224056">
    <property type="component" value="Chromosome"/>
</dbReference>
<feature type="compositionally biased region" description="Low complexity" evidence="3">
    <location>
        <begin position="40"/>
        <end position="73"/>
    </location>
</feature>
<dbReference type="NCBIfam" id="TIGR02543">
    <property type="entry name" value="List_Bact_rpt"/>
    <property type="match status" value="1"/>
</dbReference>
<dbReference type="GeneID" id="93050050"/>
<evidence type="ECO:0000256" key="3">
    <source>
        <dbReference type="SAM" id="MobiDB-lite"/>
    </source>
</evidence>
<evidence type="ECO:0000313" key="7">
    <source>
        <dbReference type="EMBL" id="ATO40990.1"/>
    </source>
</evidence>
<accession>A0AAD0AA30</accession>
<dbReference type="InterPro" id="IPR013378">
    <property type="entry name" value="InlB-like_B-rpt"/>
</dbReference>
<reference evidence="7 8" key="1">
    <citation type="submission" date="2016-10" db="EMBL/GenBank/DDBJ databases">
        <title>The whole genome sequencing and assembly of B. asteroides DSM 20089 strain.</title>
        <authorList>
            <person name="Lee Y.-J."/>
            <person name="Park M.-K."/>
            <person name="Yi H."/>
            <person name="Bahn Y.-S."/>
            <person name="Kim J.F."/>
            <person name="Lee D.-W."/>
        </authorList>
    </citation>
    <scope>NUCLEOTIDE SEQUENCE [LARGE SCALE GENOMIC DNA]</scope>
    <source>
        <strain evidence="7 8">DSM 20089</strain>
    </source>
</reference>
<feature type="domain" description="RCC1-like" evidence="6">
    <location>
        <begin position="775"/>
        <end position="1063"/>
    </location>
</feature>
<dbReference type="SUPFAM" id="SSF50985">
    <property type="entry name" value="RCC1/BLIP-II"/>
    <property type="match status" value="2"/>
</dbReference>
<feature type="region of interest" description="Disordered" evidence="3">
    <location>
        <begin position="33"/>
        <end position="132"/>
    </location>
</feature>
<keyword evidence="5" id="KW-0732">Signal</keyword>
<feature type="compositionally biased region" description="Polar residues" evidence="3">
    <location>
        <begin position="107"/>
        <end position="116"/>
    </location>
</feature>
<gene>
    <name evidence="7" type="ORF">BA20089_01490</name>
</gene>
<feature type="transmembrane region" description="Helical" evidence="4">
    <location>
        <begin position="1141"/>
        <end position="1161"/>
    </location>
</feature>
<dbReference type="Gene3D" id="2.130.10.30">
    <property type="entry name" value="Regulator of chromosome condensation 1/beta-lactamase-inhibitor protein II"/>
    <property type="match status" value="3"/>
</dbReference>
<sequence>MHLGAGLRRVLAMMIVLFSLHAGPAAAFTDADGDAPPTLPSSAASTQVPSSSSLKNASLLNPATTSDAPSTPTGIPDSTESATSAKPSDKTDSQAMHTVRFDPADGSTPTQATVKTGTLAAPPQENPQRPGFRFDGWTLDGQPFDFQTPILQDTTLAAKWTKPTDWTLSPDHGPATGARLAINPPDRQEPYYIRLQTAGEQTVGLTGDGRIYTWTQNNIPEQAPFPIQADDGFHYLQAAAGSRLQAALGSDQHIYTWTNQQPKPVILHPSTNIQFTSISMNGGRLIAVDQQGRVHAFQDDQDESRNPTPKLAEQATTSLPEQAQAVLAVASGSRTLALDSDRQGWIWDTTNNEETKPISIKQDPGIRIIQAQALSKGFLLLDADGQAYYQAGNTASMTPVSLPDGVQTSRIAANGDQTMITGKDGHVWAWKPGKTPTRADNGKQRYMQAVRIGSRITAVNRQGSLYQWNLDDQGQLSKPDRFNTTQAPTLESASMDGQPLTLTKNNDSWQADTPARQPGQTTILIVGRQDSQPFTRSLNYTVDQTLTRDGQLDSTYTVHFNTGEGGPTPQDQSIQPVYGRIHRPTPDPTRAGYQFDGWFIGQVAYDFSSAVSKDLTLTAHWTPTKQNNQWSISPDKGSQLGKETTTITPPTNTSRGIRFSQASGGGYLFADQTGYSLAVGSDGNAYAWGNNKFGQLGIGTTARQNTPVPVPKPADAPTDFTYVQVVAGGYHSLAIGSDGYVYAWGLNDHGQLGNNTTSNSSLPVRVHGPNNSGEGLKAIQVTGGAWNSMALGVDGTVYTWGSISKGYDRNGSSQQTFPAAVKDSSDASGVFHAVQISTGWSFDMAIGQDGYVYVWGYNTNGQFGNNTNNGTSANIFNPTPGRVFASSKSTAAAGPWLKAVQVSAGYWYALAIDTDGNTWAWGQNTYGSLGNGTSNGEYDANPVPVRVKYPVTAGPVTAKQVNAGGYYALAIDTDGNTWAWGRNDFGQLGDNTTSNRYTPVKVFASAQSTSSAGPWMNTVQISARWQHSLAIGTNGYAKAWGDNQYGQLGNPNAGSRSLAPVLVAFNLQPVITSVTFDTSPGTNLIRGDGSSASVTTPAHLPGTVTVSVKYTLGGAGNTQTDTSLRYTYLPAAPTVVLPSTGGAGILLTLVTGVVSMGSVVASRHHKKKRHQLSQT</sequence>
<keyword evidence="4" id="KW-1133">Transmembrane helix</keyword>
<comment type="subcellular location">
    <subcellularLocation>
        <location evidence="1">Cell envelope</location>
    </subcellularLocation>
</comment>
<dbReference type="PROSITE" id="PS50012">
    <property type="entry name" value="RCC1_3"/>
    <property type="match status" value="6"/>
</dbReference>
<keyword evidence="2" id="KW-0677">Repeat</keyword>
<feature type="region of interest" description="Disordered" evidence="3">
    <location>
        <begin position="628"/>
        <end position="654"/>
    </location>
</feature>
<dbReference type="PANTHER" id="PTHR22870:SF408">
    <property type="entry name" value="OS09G0560450 PROTEIN"/>
    <property type="match status" value="1"/>
</dbReference>
<dbReference type="PANTHER" id="PTHR22870">
    <property type="entry name" value="REGULATOR OF CHROMOSOME CONDENSATION"/>
    <property type="match status" value="1"/>
</dbReference>